<feature type="transmembrane region" description="Helical" evidence="13">
    <location>
        <begin position="189"/>
        <end position="215"/>
    </location>
</feature>
<dbReference type="CDD" id="cd06225">
    <property type="entry name" value="HAMP"/>
    <property type="match status" value="1"/>
</dbReference>
<evidence type="ECO:0000313" key="17">
    <source>
        <dbReference type="Proteomes" id="UP000735592"/>
    </source>
</evidence>
<evidence type="ECO:0000256" key="4">
    <source>
        <dbReference type="ARBA" id="ARBA00022500"/>
    </source>
</evidence>
<evidence type="ECO:0000256" key="13">
    <source>
        <dbReference type="SAM" id="Phobius"/>
    </source>
</evidence>
<dbReference type="SMART" id="SM00304">
    <property type="entry name" value="HAMP"/>
    <property type="match status" value="1"/>
</dbReference>
<dbReference type="Gene3D" id="1.10.287.950">
    <property type="entry name" value="Methyl-accepting chemotaxis protein"/>
    <property type="match status" value="1"/>
</dbReference>
<dbReference type="InterPro" id="IPR004090">
    <property type="entry name" value="Chemotax_Me-accpt_rcpt"/>
</dbReference>
<evidence type="ECO:0000256" key="9">
    <source>
        <dbReference type="ARBA" id="ARBA00023224"/>
    </source>
</evidence>
<comment type="subcellular location">
    <subcellularLocation>
        <location evidence="1">Cell inner membrane</location>
        <topology evidence="1">Multi-pass membrane protein</topology>
    </subcellularLocation>
</comment>
<dbReference type="CDD" id="cd11386">
    <property type="entry name" value="MCP_signal"/>
    <property type="match status" value="1"/>
</dbReference>
<dbReference type="InterPro" id="IPR003660">
    <property type="entry name" value="HAMP_dom"/>
</dbReference>
<comment type="similarity">
    <text evidence="10">Belongs to the methyl-accepting chemotaxis (MCP) protein family.</text>
</comment>
<evidence type="ECO:0000256" key="6">
    <source>
        <dbReference type="ARBA" id="ARBA00022692"/>
    </source>
</evidence>
<name>A0ABW9STG1_9BURK</name>
<keyword evidence="8 13" id="KW-0472">Membrane</keyword>
<dbReference type="PROSITE" id="PS50885">
    <property type="entry name" value="HAMP"/>
    <property type="match status" value="1"/>
</dbReference>
<dbReference type="PROSITE" id="PS50111">
    <property type="entry name" value="CHEMOTAXIS_TRANSDUC_2"/>
    <property type="match status" value="1"/>
</dbReference>
<dbReference type="PRINTS" id="PR00260">
    <property type="entry name" value="CHEMTRNSDUCR"/>
</dbReference>
<evidence type="ECO:0000256" key="8">
    <source>
        <dbReference type="ARBA" id="ARBA00023136"/>
    </source>
</evidence>
<dbReference type="InterPro" id="IPR004089">
    <property type="entry name" value="MCPsignal_dom"/>
</dbReference>
<evidence type="ECO:0000259" key="15">
    <source>
        <dbReference type="PROSITE" id="PS50885"/>
    </source>
</evidence>
<keyword evidence="7 13" id="KW-1133">Transmembrane helix</keyword>
<accession>A0ABW9STG1</accession>
<dbReference type="Pfam" id="PF02203">
    <property type="entry name" value="TarH"/>
    <property type="match status" value="1"/>
</dbReference>
<keyword evidence="9 11" id="KW-0807">Transducer</keyword>
<dbReference type="InterPro" id="IPR003122">
    <property type="entry name" value="Tar_rcpt_lig-bd"/>
</dbReference>
<proteinExistence type="inferred from homology"/>
<evidence type="ECO:0000256" key="11">
    <source>
        <dbReference type="PROSITE-ProRule" id="PRU00284"/>
    </source>
</evidence>
<evidence type="ECO:0000256" key="10">
    <source>
        <dbReference type="ARBA" id="ARBA00029447"/>
    </source>
</evidence>
<keyword evidence="6 13" id="KW-0812">Transmembrane</keyword>
<evidence type="ECO:0000256" key="7">
    <source>
        <dbReference type="ARBA" id="ARBA00022989"/>
    </source>
</evidence>
<evidence type="ECO:0000259" key="14">
    <source>
        <dbReference type="PROSITE" id="PS50111"/>
    </source>
</evidence>
<dbReference type="Pfam" id="PF00672">
    <property type="entry name" value="HAMP"/>
    <property type="match status" value="1"/>
</dbReference>
<feature type="domain" description="Methyl-accepting transducer" evidence="14">
    <location>
        <begin position="269"/>
        <end position="498"/>
    </location>
</feature>
<dbReference type="Proteomes" id="UP000735592">
    <property type="component" value="Unassembled WGS sequence"/>
</dbReference>
<dbReference type="SMART" id="SM00283">
    <property type="entry name" value="MA"/>
    <property type="match status" value="1"/>
</dbReference>
<dbReference type="InterPro" id="IPR035440">
    <property type="entry name" value="4HB_MCP_dom_sf"/>
</dbReference>
<evidence type="ECO:0000256" key="3">
    <source>
        <dbReference type="ARBA" id="ARBA00022481"/>
    </source>
</evidence>
<feature type="domain" description="HAMP" evidence="15">
    <location>
        <begin position="212"/>
        <end position="264"/>
    </location>
</feature>
<comment type="caution">
    <text evidence="16">The sequence shown here is derived from an EMBL/GenBank/DDBJ whole genome shotgun (WGS) entry which is preliminary data.</text>
</comment>
<evidence type="ECO:0000256" key="12">
    <source>
        <dbReference type="SAM" id="Coils"/>
    </source>
</evidence>
<keyword evidence="4" id="KW-0145">Chemotaxis</keyword>
<dbReference type="SUPFAM" id="SSF47170">
    <property type="entry name" value="Aspartate receptor, ligand-binding domain"/>
    <property type="match status" value="1"/>
</dbReference>
<dbReference type="PANTHER" id="PTHR43531">
    <property type="entry name" value="PROTEIN ICFG"/>
    <property type="match status" value="1"/>
</dbReference>
<dbReference type="SUPFAM" id="SSF58104">
    <property type="entry name" value="Methyl-accepting chemotaxis protein (MCP) signaling domain"/>
    <property type="match status" value="1"/>
</dbReference>
<dbReference type="PANTHER" id="PTHR43531:SF14">
    <property type="entry name" value="METHYL-ACCEPTING CHEMOTAXIS PROTEIN I-RELATED"/>
    <property type="match status" value="1"/>
</dbReference>
<keyword evidence="2" id="KW-1003">Cell membrane</keyword>
<gene>
    <name evidence="16" type="ORF">GM655_19015</name>
</gene>
<reference evidence="16 17" key="1">
    <citation type="submission" date="2019-11" db="EMBL/GenBank/DDBJ databases">
        <title>Type strains purchased from KCTC, JCM and DSMZ.</title>
        <authorList>
            <person name="Lu H."/>
        </authorList>
    </citation>
    <scope>NUCLEOTIDE SEQUENCE [LARGE SCALE GENOMIC DNA]</scope>
    <source>
        <strain evidence="16 17">DSM 103461</strain>
    </source>
</reference>
<keyword evidence="12" id="KW-0175">Coiled coil</keyword>
<feature type="transmembrane region" description="Helical" evidence="13">
    <location>
        <begin position="12"/>
        <end position="33"/>
    </location>
</feature>
<keyword evidence="3" id="KW-0488">Methylation</keyword>
<evidence type="ECO:0000313" key="16">
    <source>
        <dbReference type="EMBL" id="MTW34896.1"/>
    </source>
</evidence>
<dbReference type="EMBL" id="WNKW01000006">
    <property type="protein sequence ID" value="MTW34896.1"/>
    <property type="molecule type" value="Genomic_DNA"/>
</dbReference>
<evidence type="ECO:0000256" key="5">
    <source>
        <dbReference type="ARBA" id="ARBA00022519"/>
    </source>
</evidence>
<keyword evidence="5" id="KW-0997">Cell inner membrane</keyword>
<evidence type="ECO:0000256" key="2">
    <source>
        <dbReference type="ARBA" id="ARBA00022475"/>
    </source>
</evidence>
<organism evidence="16 17">
    <name type="scientific">Pseudoduganella danionis</name>
    <dbReference type="NCBI Taxonomy" id="1890295"/>
    <lineage>
        <taxon>Bacteria</taxon>
        <taxon>Pseudomonadati</taxon>
        <taxon>Pseudomonadota</taxon>
        <taxon>Betaproteobacteria</taxon>
        <taxon>Burkholderiales</taxon>
        <taxon>Oxalobacteraceae</taxon>
        <taxon>Telluria group</taxon>
        <taxon>Pseudoduganella</taxon>
    </lineage>
</organism>
<dbReference type="InterPro" id="IPR051310">
    <property type="entry name" value="MCP_chemotaxis"/>
</dbReference>
<sequence length="533" mass="56723">MLSRFSIRQRLIAVMVVLGLLAVLLGGMGIAGLRSVNRDLREVSTNAMPSALAIDKAQIAIMRARLSLDRVTLHPDSADAEKTLQRASDYLKQSDAAWAEYLALPADAQEQALAAEMTARRQDFLNQGVQPLISALRAGDKDKAVQLTMTVMVERFTRLQEAATVLTEFQSTNTQKDFASSQKNYQLQIWLTGGIGVLLVLMMVLGSVSLLRSILGPIEGLMRHFRQIAEGDLSGHIHVQGQDEMSVLLRGLQGMQDKLAVTVREVRDGASTIAVASSEIAAGNLDLSRRTENQAANIEETASSLEELTATVKHNAENAQQSNQLAREAATVAERGGQLVGQVVSTMDEIRASSTRIADIIGVIDGIAFQTNILALNAAVEAARAGEQGRGFAVVASEVRSLAHRSADAAKDIKALISASVERVDAGSALVGEAGSTMVDIVRSIQQVAANMQEISSAGREQEAGIEQINHAVGDLDALTQQNAALVEQAAAASQSLNEQAERLSAAVAAFRLEQSGAQAARRGQPARALLQA</sequence>
<dbReference type="RefSeq" id="WP_155436240.1">
    <property type="nucleotide sequence ID" value="NZ_JBHLXK010000002.1"/>
</dbReference>
<evidence type="ECO:0000256" key="1">
    <source>
        <dbReference type="ARBA" id="ARBA00004429"/>
    </source>
</evidence>
<protein>
    <submittedName>
        <fullName evidence="16">HAMP domain-containing protein</fullName>
    </submittedName>
</protein>
<feature type="coiled-coil region" evidence="12">
    <location>
        <begin position="476"/>
        <end position="514"/>
    </location>
</feature>
<dbReference type="Pfam" id="PF00015">
    <property type="entry name" value="MCPsignal"/>
    <property type="match status" value="1"/>
</dbReference>
<keyword evidence="17" id="KW-1185">Reference proteome</keyword>
<dbReference type="Gene3D" id="1.20.120.30">
    <property type="entry name" value="Aspartate receptor, ligand-binding domain"/>
    <property type="match status" value="1"/>
</dbReference>